<dbReference type="InParanoid" id="A0A2V0PE72"/>
<dbReference type="NCBIfam" id="TIGR00125">
    <property type="entry name" value="cyt_tran_rel"/>
    <property type="match status" value="1"/>
</dbReference>
<dbReference type="Pfam" id="PF01467">
    <property type="entry name" value="CTP_transf_like"/>
    <property type="match status" value="1"/>
</dbReference>
<evidence type="ECO:0000256" key="2">
    <source>
        <dbReference type="ARBA" id="ARBA00022695"/>
    </source>
</evidence>
<keyword evidence="5" id="KW-1185">Reference proteome</keyword>
<evidence type="ECO:0000313" key="4">
    <source>
        <dbReference type="EMBL" id="GBF95467.1"/>
    </source>
</evidence>
<feature type="domain" description="Cytidyltransferase-like" evidence="3">
    <location>
        <begin position="44"/>
        <end position="136"/>
    </location>
</feature>
<dbReference type="InterPro" id="IPR050385">
    <property type="entry name" value="Archaeal_FAD_synthase"/>
</dbReference>
<dbReference type="Gene3D" id="3.40.50.620">
    <property type="entry name" value="HUPs"/>
    <property type="match status" value="1"/>
</dbReference>
<dbReference type="PRINTS" id="PR00960">
    <property type="entry name" value="LMBPPROTEIN"/>
</dbReference>
<reference evidence="4 5" key="1">
    <citation type="journal article" date="2018" name="Sci. Rep.">
        <title>Raphidocelis subcapitata (=Pseudokirchneriella subcapitata) provides an insight into genome evolution and environmental adaptations in the Sphaeropleales.</title>
        <authorList>
            <person name="Suzuki S."/>
            <person name="Yamaguchi H."/>
            <person name="Nakajima N."/>
            <person name="Kawachi M."/>
        </authorList>
    </citation>
    <scope>NUCLEOTIDE SEQUENCE [LARGE SCALE GENOMIC DNA]</scope>
    <source>
        <strain evidence="4 5">NIES-35</strain>
    </source>
</reference>
<dbReference type="AlphaFoldDB" id="A0A2V0PE72"/>
<proteinExistence type="predicted"/>
<dbReference type="GO" id="GO:0016779">
    <property type="term" value="F:nucleotidyltransferase activity"/>
    <property type="evidence" value="ECO:0007669"/>
    <property type="project" value="UniProtKB-KW"/>
</dbReference>
<dbReference type="InterPro" id="IPR004821">
    <property type="entry name" value="Cyt_trans-like"/>
</dbReference>
<keyword evidence="1" id="KW-0808">Transferase</keyword>
<sequence length="404" mass="42039">MATLTAAAAVAAAEPAPAAAPAATGDSPGATTAAAGHRPRTVFVSGCYDLLHAGHVEFFRQARALGDRLVVSVASDRVLAHHKAHRRASLPIEHKVGLLSAIRWVDEVVVGEDEALGLDFRSAFLRTRPALLVATEDDKYGAAKRELCAAVGARYVVLPKTPPAFEPISTTQILANIRLPSRAPLRVDFAGGWLDVPRFARAGAFVVNCAVSPLVGLHHWPYHVGGGLGGSAAHALLEGRDPVASELDLGVGWQDPAVIRETGLCVWRSGPTPQLEFKTPGSFLRGRMALLWTGAPHVTPDLVDTPRDYDAIEAAGAAARAAVLPGNESLRALAAAVGASYAAQLGEGMAPLPRHGELARKYLGGGHGGYALYLFADEGARAAFLGGVPETAAVEPHHASGGAE</sequence>
<keyword evidence="2" id="KW-0548">Nucleotidyltransferase</keyword>
<comment type="caution">
    <text evidence="4">The sequence shown here is derived from an EMBL/GenBank/DDBJ whole genome shotgun (WGS) entry which is preliminary data.</text>
</comment>
<evidence type="ECO:0000259" key="3">
    <source>
        <dbReference type="Pfam" id="PF01467"/>
    </source>
</evidence>
<organism evidence="4 5">
    <name type="scientific">Raphidocelis subcapitata</name>
    <dbReference type="NCBI Taxonomy" id="307507"/>
    <lineage>
        <taxon>Eukaryota</taxon>
        <taxon>Viridiplantae</taxon>
        <taxon>Chlorophyta</taxon>
        <taxon>core chlorophytes</taxon>
        <taxon>Chlorophyceae</taxon>
        <taxon>CS clade</taxon>
        <taxon>Sphaeropleales</taxon>
        <taxon>Selenastraceae</taxon>
        <taxon>Raphidocelis</taxon>
    </lineage>
</organism>
<dbReference type="InterPro" id="IPR001174">
    <property type="entry name" value="HddA/FKP"/>
</dbReference>
<evidence type="ECO:0000256" key="1">
    <source>
        <dbReference type="ARBA" id="ARBA00022679"/>
    </source>
</evidence>
<dbReference type="GO" id="GO:0005524">
    <property type="term" value="F:ATP binding"/>
    <property type="evidence" value="ECO:0007669"/>
    <property type="project" value="InterPro"/>
</dbReference>
<dbReference type="EMBL" id="BDRX01000065">
    <property type="protein sequence ID" value="GBF95467.1"/>
    <property type="molecule type" value="Genomic_DNA"/>
</dbReference>
<protein>
    <recommendedName>
        <fullName evidence="3">Cytidyltransferase-like domain-containing protein</fullName>
    </recommendedName>
</protein>
<evidence type="ECO:0000313" key="5">
    <source>
        <dbReference type="Proteomes" id="UP000247498"/>
    </source>
</evidence>
<dbReference type="InterPro" id="IPR014729">
    <property type="entry name" value="Rossmann-like_a/b/a_fold"/>
</dbReference>
<gene>
    <name evidence="4" type="ORF">Rsub_07817</name>
</gene>
<name>A0A2V0PE72_9CHLO</name>
<dbReference type="GO" id="GO:0016301">
    <property type="term" value="F:kinase activity"/>
    <property type="evidence" value="ECO:0007669"/>
    <property type="project" value="InterPro"/>
</dbReference>
<dbReference type="SUPFAM" id="SSF52374">
    <property type="entry name" value="Nucleotidylyl transferase"/>
    <property type="match status" value="1"/>
</dbReference>
<dbReference type="OrthoDB" id="40021at2759"/>
<dbReference type="STRING" id="307507.A0A2V0PE72"/>
<dbReference type="PANTHER" id="PTHR43793:SF1">
    <property type="entry name" value="FAD SYNTHASE"/>
    <property type="match status" value="1"/>
</dbReference>
<dbReference type="Proteomes" id="UP000247498">
    <property type="component" value="Unassembled WGS sequence"/>
</dbReference>
<dbReference type="PANTHER" id="PTHR43793">
    <property type="entry name" value="FAD SYNTHASE"/>
    <property type="match status" value="1"/>
</dbReference>
<accession>A0A2V0PE72</accession>